<comment type="caution">
    <text evidence="8">The sequence shown here is derived from an EMBL/GenBank/DDBJ whole genome shotgun (WGS) entry which is preliminary data.</text>
</comment>
<keyword evidence="3 6" id="KW-0540">Nuclease</keyword>
<dbReference type="NCBIfam" id="TIGR01280">
    <property type="entry name" value="xseB"/>
    <property type="match status" value="1"/>
</dbReference>
<dbReference type="GO" id="GO:0005829">
    <property type="term" value="C:cytosol"/>
    <property type="evidence" value="ECO:0007669"/>
    <property type="project" value="TreeGrafter"/>
</dbReference>
<evidence type="ECO:0000256" key="2">
    <source>
        <dbReference type="ARBA" id="ARBA00022490"/>
    </source>
</evidence>
<keyword evidence="2 6" id="KW-0963">Cytoplasm</keyword>
<gene>
    <name evidence="6 8" type="primary">xseB</name>
    <name evidence="8" type="ORF">JIN83_04495</name>
</gene>
<evidence type="ECO:0000256" key="1">
    <source>
        <dbReference type="ARBA" id="ARBA00009998"/>
    </source>
</evidence>
<organism evidence="8 9">
    <name type="scientific">Oceaniferula flava</name>
    <dbReference type="NCBI Taxonomy" id="2800421"/>
    <lineage>
        <taxon>Bacteria</taxon>
        <taxon>Pseudomonadati</taxon>
        <taxon>Verrucomicrobiota</taxon>
        <taxon>Verrucomicrobiia</taxon>
        <taxon>Verrucomicrobiales</taxon>
        <taxon>Verrucomicrobiaceae</taxon>
        <taxon>Oceaniferula</taxon>
    </lineage>
</organism>
<reference evidence="8" key="1">
    <citation type="submission" date="2021-01" db="EMBL/GenBank/DDBJ databases">
        <title>Modified the classification status of verrucomicrobia.</title>
        <authorList>
            <person name="Feng X."/>
        </authorList>
    </citation>
    <scope>NUCLEOTIDE SEQUENCE</scope>
    <source>
        <strain evidence="8">5K15</strain>
    </source>
</reference>
<keyword evidence="4 6" id="KW-0378">Hydrolase</keyword>
<evidence type="ECO:0000256" key="3">
    <source>
        <dbReference type="ARBA" id="ARBA00022722"/>
    </source>
</evidence>
<dbReference type="GO" id="GO:0009318">
    <property type="term" value="C:exodeoxyribonuclease VII complex"/>
    <property type="evidence" value="ECO:0007669"/>
    <property type="project" value="UniProtKB-UniRule"/>
</dbReference>
<feature type="region of interest" description="Disordered" evidence="7">
    <location>
        <begin position="75"/>
        <end position="108"/>
    </location>
</feature>
<dbReference type="InterPro" id="IPR003761">
    <property type="entry name" value="Exonuc_VII_S"/>
</dbReference>
<evidence type="ECO:0000256" key="4">
    <source>
        <dbReference type="ARBA" id="ARBA00022801"/>
    </source>
</evidence>
<comment type="subcellular location">
    <subcellularLocation>
        <location evidence="6">Cytoplasm</location>
    </subcellularLocation>
</comment>
<proteinExistence type="inferred from homology"/>
<dbReference type="PANTHER" id="PTHR34137">
    <property type="entry name" value="EXODEOXYRIBONUCLEASE 7 SMALL SUBUNIT"/>
    <property type="match status" value="1"/>
</dbReference>
<dbReference type="SUPFAM" id="SSF116842">
    <property type="entry name" value="XseB-like"/>
    <property type="match status" value="1"/>
</dbReference>
<keyword evidence="9" id="KW-1185">Reference proteome</keyword>
<comment type="function">
    <text evidence="6">Bidirectionally degrades single-stranded DNA into large acid-insoluble oligonucleotides, which are then degraded further into small acid-soluble oligonucleotides.</text>
</comment>
<evidence type="ECO:0000313" key="9">
    <source>
        <dbReference type="Proteomes" id="UP000634206"/>
    </source>
</evidence>
<dbReference type="AlphaFoldDB" id="A0AAE2V8X2"/>
<evidence type="ECO:0000256" key="7">
    <source>
        <dbReference type="SAM" id="MobiDB-lite"/>
    </source>
</evidence>
<dbReference type="EC" id="3.1.11.6" evidence="6"/>
<feature type="region of interest" description="Disordered" evidence="7">
    <location>
        <begin position="1"/>
        <end position="21"/>
    </location>
</feature>
<evidence type="ECO:0000256" key="6">
    <source>
        <dbReference type="HAMAP-Rule" id="MF_00337"/>
    </source>
</evidence>
<name>A0AAE2V8X2_9BACT</name>
<dbReference type="PANTHER" id="PTHR34137:SF1">
    <property type="entry name" value="EXODEOXYRIBONUCLEASE 7 SMALL SUBUNIT"/>
    <property type="match status" value="1"/>
</dbReference>
<dbReference type="GO" id="GO:0008855">
    <property type="term" value="F:exodeoxyribonuclease VII activity"/>
    <property type="evidence" value="ECO:0007669"/>
    <property type="project" value="UniProtKB-UniRule"/>
</dbReference>
<protein>
    <recommendedName>
        <fullName evidence="6">Exodeoxyribonuclease 7 small subunit</fullName>
        <ecNumber evidence="6">3.1.11.6</ecNumber>
    </recommendedName>
    <alternativeName>
        <fullName evidence="6">Exodeoxyribonuclease VII small subunit</fullName>
        <shortName evidence="6">Exonuclease VII small subunit</shortName>
    </alternativeName>
</protein>
<evidence type="ECO:0000256" key="5">
    <source>
        <dbReference type="ARBA" id="ARBA00022839"/>
    </source>
</evidence>
<dbReference type="RefSeq" id="WP_309488808.1">
    <property type="nucleotide sequence ID" value="NZ_JAENIG010000002.1"/>
</dbReference>
<dbReference type="Pfam" id="PF02609">
    <property type="entry name" value="Exonuc_VII_S"/>
    <property type="match status" value="1"/>
</dbReference>
<dbReference type="HAMAP" id="MF_00337">
    <property type="entry name" value="Exonuc_7_S"/>
    <property type="match status" value="1"/>
</dbReference>
<sequence length="108" mass="12040">MPSSPKKKNDTSTKSTPSFEQALEELEDMVETMESGQLPLEKLIANYERGAELIGHCETVLDDARKRLELITLKPKASATETTHESTQDEAPTSTTSNNNNDDEIRLF</sequence>
<comment type="subunit">
    <text evidence="6">Heterooligomer composed of large and small subunits.</text>
</comment>
<dbReference type="EMBL" id="JAENIG010000002">
    <property type="protein sequence ID" value="MBK1854203.1"/>
    <property type="molecule type" value="Genomic_DNA"/>
</dbReference>
<dbReference type="Gene3D" id="1.10.287.1040">
    <property type="entry name" value="Exonuclease VII, small subunit"/>
    <property type="match status" value="1"/>
</dbReference>
<accession>A0AAE2V8X2</accession>
<dbReference type="NCBIfam" id="NF002139">
    <property type="entry name" value="PRK00977.1-3"/>
    <property type="match status" value="1"/>
</dbReference>
<dbReference type="InterPro" id="IPR037004">
    <property type="entry name" value="Exonuc_VII_ssu_sf"/>
</dbReference>
<dbReference type="Proteomes" id="UP000634206">
    <property type="component" value="Unassembled WGS sequence"/>
</dbReference>
<keyword evidence="5 6" id="KW-0269">Exonuclease</keyword>
<evidence type="ECO:0000313" key="8">
    <source>
        <dbReference type="EMBL" id="MBK1854203.1"/>
    </source>
</evidence>
<comment type="similarity">
    <text evidence="1 6">Belongs to the XseB family.</text>
</comment>
<comment type="catalytic activity">
    <reaction evidence="6">
        <text>Exonucleolytic cleavage in either 5'- to 3'- or 3'- to 5'-direction to yield nucleoside 5'-phosphates.</text>
        <dbReference type="EC" id="3.1.11.6"/>
    </reaction>
</comment>
<dbReference type="GO" id="GO:0006308">
    <property type="term" value="P:DNA catabolic process"/>
    <property type="evidence" value="ECO:0007669"/>
    <property type="project" value="UniProtKB-UniRule"/>
</dbReference>